<keyword evidence="1" id="KW-1133">Transmembrane helix</keyword>
<evidence type="ECO:0008006" key="4">
    <source>
        <dbReference type="Google" id="ProtNLM"/>
    </source>
</evidence>
<sequence length="187" mass="19640">MTTATHDTLGRRLRIAAWSGAVFLLLLPFVAMQFTREVQWDAFDFLVFGIMLLVAGGAFDLLTRMGGGWPYRIGAAIGVFAGFFLIWVNLAVGIIGSEDNPANILYALVITIAVGGAIVSHARARGMSRTFALAAVAQVAIGALALAMGLGEGSRIYPRDIIGATLIVTTLWLAAAGAFAIAARNGD</sequence>
<reference evidence="3" key="1">
    <citation type="journal article" date="2019" name="Int. J. Syst. Evol. Microbiol.">
        <title>The Global Catalogue of Microorganisms (GCM) 10K type strain sequencing project: providing services to taxonomists for standard genome sequencing and annotation.</title>
        <authorList>
            <consortium name="The Broad Institute Genomics Platform"/>
            <consortium name="The Broad Institute Genome Sequencing Center for Infectious Disease"/>
            <person name="Wu L."/>
            <person name="Ma J."/>
        </authorList>
    </citation>
    <scope>NUCLEOTIDE SEQUENCE [LARGE SCALE GENOMIC DNA]</scope>
    <source>
        <strain evidence="3">Q85</strain>
    </source>
</reference>
<proteinExistence type="predicted"/>
<dbReference type="RefSeq" id="WP_380940145.1">
    <property type="nucleotide sequence ID" value="NZ_JBHUFC010000003.1"/>
</dbReference>
<keyword evidence="3" id="KW-1185">Reference proteome</keyword>
<comment type="caution">
    <text evidence="2">The sequence shown here is derived from an EMBL/GenBank/DDBJ whole genome shotgun (WGS) entry which is preliminary data.</text>
</comment>
<feature type="transmembrane region" description="Helical" evidence="1">
    <location>
        <begin position="102"/>
        <end position="119"/>
    </location>
</feature>
<feature type="transmembrane region" description="Helical" evidence="1">
    <location>
        <begin position="12"/>
        <end position="31"/>
    </location>
</feature>
<feature type="transmembrane region" description="Helical" evidence="1">
    <location>
        <begin position="161"/>
        <end position="183"/>
    </location>
</feature>
<keyword evidence="1" id="KW-0812">Transmembrane</keyword>
<evidence type="ECO:0000256" key="1">
    <source>
        <dbReference type="SAM" id="Phobius"/>
    </source>
</evidence>
<name>A0ABW4NCL6_9SPHN</name>
<keyword evidence="1" id="KW-0472">Membrane</keyword>
<protein>
    <recommendedName>
        <fullName evidence="4">DUF308 domain-containing protein</fullName>
    </recommendedName>
</protein>
<evidence type="ECO:0000313" key="3">
    <source>
        <dbReference type="Proteomes" id="UP001597283"/>
    </source>
</evidence>
<feature type="transmembrane region" description="Helical" evidence="1">
    <location>
        <begin position="74"/>
        <end position="96"/>
    </location>
</feature>
<accession>A0ABW4NCL6</accession>
<evidence type="ECO:0000313" key="2">
    <source>
        <dbReference type="EMBL" id="MFD1787781.1"/>
    </source>
</evidence>
<gene>
    <name evidence="2" type="ORF">ACFSC3_09360</name>
</gene>
<dbReference type="EMBL" id="JBHUFC010000003">
    <property type="protein sequence ID" value="MFD1787781.1"/>
    <property type="molecule type" value="Genomic_DNA"/>
</dbReference>
<dbReference type="Proteomes" id="UP001597283">
    <property type="component" value="Unassembled WGS sequence"/>
</dbReference>
<feature type="transmembrane region" description="Helical" evidence="1">
    <location>
        <begin position="43"/>
        <end position="62"/>
    </location>
</feature>
<feature type="transmembrane region" description="Helical" evidence="1">
    <location>
        <begin position="131"/>
        <end position="149"/>
    </location>
</feature>
<organism evidence="2 3">
    <name type="scientific">Sphingomonas floccifaciens</name>
    <dbReference type="NCBI Taxonomy" id="1844115"/>
    <lineage>
        <taxon>Bacteria</taxon>
        <taxon>Pseudomonadati</taxon>
        <taxon>Pseudomonadota</taxon>
        <taxon>Alphaproteobacteria</taxon>
        <taxon>Sphingomonadales</taxon>
        <taxon>Sphingomonadaceae</taxon>
        <taxon>Sphingomonas</taxon>
    </lineage>
</organism>